<gene>
    <name evidence="1" type="ORF">GM173_05910</name>
</gene>
<keyword evidence="2" id="KW-1185">Reference proteome</keyword>
<evidence type="ECO:0000313" key="1">
    <source>
        <dbReference type="EMBL" id="MBM5571115.1"/>
    </source>
</evidence>
<name>A0ABS2CAF3_9NEIS</name>
<protein>
    <submittedName>
        <fullName evidence="1">DUF4917 family protein</fullName>
    </submittedName>
</protein>
<sequence>MPIEIRQWHDIKEQFTDSLLLGNGASIAVDGRFNYSSLFAAARDAGSLTQPVQEIFARFSNSTDFEYVLRKLWQAKLVNEALGVEAGAVEEAYAQVRLALIKTVQATHVTRDEVLGQLTPIYQFMKRFKTVLSLNYDLIVYWAAMLGNNELDGNHRFKDGLIGGVLDDDWPRLRQPLRANQTVTMFFYPHGNLALVRTPSQLERKVHANDGATLLEGIIAEWQRDDVIPIFVSEGTSPQKRDAIRSSSYLSDIYFNAVTDIGDSLVIYGWRMGEQEQHILDQIKRAAPARVAVSVYTGEELHMQIAQNIEQQLNQLGIQNIVFFDSRSAGSWNNPVAEEVVADVV</sequence>
<dbReference type="RefSeq" id="WP_203570445.1">
    <property type="nucleotide sequence ID" value="NZ_WOFE01000002.1"/>
</dbReference>
<accession>A0ABS2CAF3</accession>
<dbReference type="Proteomes" id="UP001195660">
    <property type="component" value="Unassembled WGS sequence"/>
</dbReference>
<dbReference type="EMBL" id="WOFE01000002">
    <property type="protein sequence ID" value="MBM5571115.1"/>
    <property type="molecule type" value="Genomic_DNA"/>
</dbReference>
<dbReference type="Pfam" id="PF16263">
    <property type="entry name" value="DUF4917"/>
    <property type="match status" value="1"/>
</dbReference>
<organism evidence="1 2">
    <name type="scientific">Deefgea chitinilytica</name>
    <dbReference type="NCBI Taxonomy" id="570276"/>
    <lineage>
        <taxon>Bacteria</taxon>
        <taxon>Pseudomonadati</taxon>
        <taxon>Pseudomonadota</taxon>
        <taxon>Betaproteobacteria</taxon>
        <taxon>Neisseriales</taxon>
        <taxon>Chitinibacteraceae</taxon>
        <taxon>Deefgea</taxon>
    </lineage>
</organism>
<comment type="caution">
    <text evidence="1">The sequence shown here is derived from an EMBL/GenBank/DDBJ whole genome shotgun (WGS) entry which is preliminary data.</text>
</comment>
<reference evidence="1 2" key="1">
    <citation type="submission" date="2019-11" db="EMBL/GenBank/DDBJ databases">
        <title>Novel Deefgea species.</title>
        <authorList>
            <person name="Han J.-H."/>
        </authorList>
    </citation>
    <scope>NUCLEOTIDE SEQUENCE [LARGE SCALE GENOMIC DNA]</scope>
    <source>
        <strain evidence="1 2">LMG 24817</strain>
    </source>
</reference>
<dbReference type="InterPro" id="IPR032581">
    <property type="entry name" value="DUF4917"/>
</dbReference>
<evidence type="ECO:0000313" key="2">
    <source>
        <dbReference type="Proteomes" id="UP001195660"/>
    </source>
</evidence>
<proteinExistence type="predicted"/>